<name>A0A1Y3U664_9ACTN</name>
<gene>
    <name evidence="1" type="ORF">B5G21_02835</name>
</gene>
<proteinExistence type="predicted"/>
<comment type="caution">
    <text evidence="1">The sequence shown here is derived from an EMBL/GenBank/DDBJ whole genome shotgun (WGS) entry which is preliminary data.</text>
</comment>
<reference evidence="2" key="1">
    <citation type="submission" date="2017-04" db="EMBL/GenBank/DDBJ databases">
        <title>Function of individual gut microbiota members based on whole genome sequencing of pure cultures obtained from chicken caecum.</title>
        <authorList>
            <person name="Medvecky M."/>
            <person name="Cejkova D."/>
            <person name="Polansky O."/>
            <person name="Karasova D."/>
            <person name="Kubasova T."/>
            <person name="Cizek A."/>
            <person name="Rychlik I."/>
        </authorList>
    </citation>
    <scope>NUCLEOTIDE SEQUENCE [LARGE SCALE GENOMIC DNA]</scope>
    <source>
        <strain evidence="2">An70</strain>
    </source>
</reference>
<accession>A0A1Y3U664</accession>
<organism evidence="1 2">
    <name type="scientific">Enorma massiliensis</name>
    <dbReference type="NCBI Taxonomy" id="1472761"/>
    <lineage>
        <taxon>Bacteria</taxon>
        <taxon>Bacillati</taxon>
        <taxon>Actinomycetota</taxon>
        <taxon>Coriobacteriia</taxon>
        <taxon>Coriobacteriales</taxon>
        <taxon>Coriobacteriaceae</taxon>
        <taxon>Enorma</taxon>
    </lineage>
</organism>
<dbReference type="AlphaFoldDB" id="A0A1Y3U664"/>
<dbReference type="EMBL" id="NFHO01000003">
    <property type="protein sequence ID" value="OUN43645.1"/>
    <property type="molecule type" value="Genomic_DNA"/>
</dbReference>
<protein>
    <submittedName>
        <fullName evidence="1">Uncharacterized protein</fullName>
    </submittedName>
</protein>
<keyword evidence="2" id="KW-1185">Reference proteome</keyword>
<evidence type="ECO:0000313" key="2">
    <source>
        <dbReference type="Proteomes" id="UP000196560"/>
    </source>
</evidence>
<evidence type="ECO:0000313" key="1">
    <source>
        <dbReference type="EMBL" id="OUN43645.1"/>
    </source>
</evidence>
<sequence length="71" mass="8327">MHKRRHWNSLGQQLLGFPKPNGVISNRNNNRIKMTTHITVRQLALIKNLKTRNWDGTLLIARKDDFVISIH</sequence>
<dbReference type="Proteomes" id="UP000196560">
    <property type="component" value="Unassembled WGS sequence"/>
</dbReference>